<dbReference type="AlphaFoldDB" id="A0A150XN63"/>
<proteinExistence type="predicted"/>
<name>A0A150XN63_ROSEK</name>
<dbReference type="EMBL" id="LQZQ01000005">
    <property type="protein sequence ID" value="KYG80133.1"/>
    <property type="molecule type" value="Genomic_DNA"/>
</dbReference>
<evidence type="ECO:0000313" key="2">
    <source>
        <dbReference type="Proteomes" id="UP000075583"/>
    </source>
</evidence>
<comment type="caution">
    <text evidence="1">The sequence shown here is derived from an EMBL/GenBank/DDBJ whole genome shotgun (WGS) entry which is preliminary data.</text>
</comment>
<sequence length="68" mass="7780">MTLEQRKIALINWITNLHEESVISQVESFRKKSLDELPKEILALLEMSDSAEETNCIEHTNAKAILGR</sequence>
<dbReference type="OrthoDB" id="826830at2"/>
<dbReference type="STRING" id="279360.MB14_16460"/>
<dbReference type="RefSeq" id="WP_062590570.1">
    <property type="nucleotide sequence ID" value="NZ_LQZQ01000005.1"/>
</dbReference>
<organism evidence="1 2">
    <name type="scientific">Roseivirga ehrenbergii (strain DSM 102268 / JCM 13514 / KCTC 12282 / NCIMB 14502 / KMM 6017)</name>
    <dbReference type="NCBI Taxonomy" id="279360"/>
    <lineage>
        <taxon>Bacteria</taxon>
        <taxon>Pseudomonadati</taxon>
        <taxon>Bacteroidota</taxon>
        <taxon>Cytophagia</taxon>
        <taxon>Cytophagales</taxon>
        <taxon>Roseivirgaceae</taxon>
        <taxon>Roseivirga</taxon>
    </lineage>
</organism>
<keyword evidence="2" id="KW-1185">Reference proteome</keyword>
<protein>
    <submittedName>
        <fullName evidence="1">Uncharacterized protein</fullName>
    </submittedName>
</protein>
<dbReference type="Proteomes" id="UP000075583">
    <property type="component" value="Unassembled WGS sequence"/>
</dbReference>
<accession>A0A150XN63</accession>
<evidence type="ECO:0000313" key="1">
    <source>
        <dbReference type="EMBL" id="KYG80133.1"/>
    </source>
</evidence>
<reference evidence="1" key="1">
    <citation type="submission" date="2016-01" db="EMBL/GenBank/DDBJ databases">
        <title>Genome sequencing of Roseivirga ehrenbergii KMM 6017.</title>
        <authorList>
            <person name="Selvaratnam C."/>
            <person name="Thevarajoo S."/>
            <person name="Goh K.M."/>
            <person name="Ee R."/>
            <person name="Chan K.-G."/>
            <person name="Chong C.S."/>
        </authorList>
    </citation>
    <scope>NUCLEOTIDE SEQUENCE [LARGE SCALE GENOMIC DNA]</scope>
    <source>
        <strain evidence="1">KMM 6017</strain>
    </source>
</reference>
<gene>
    <name evidence="1" type="ORF">MB14_16460</name>
</gene>